<feature type="region of interest" description="Disordered" evidence="1">
    <location>
        <begin position="141"/>
        <end position="160"/>
    </location>
</feature>
<name>A0A8H6I547_9AGAR</name>
<dbReference type="InterPro" id="IPR011320">
    <property type="entry name" value="RNase_H1_N"/>
</dbReference>
<comment type="caution">
    <text evidence="3">The sequence shown here is derived from an EMBL/GenBank/DDBJ whole genome shotgun (WGS) entry which is preliminary data.</text>
</comment>
<dbReference type="SUPFAM" id="SSF55658">
    <property type="entry name" value="L9 N-domain-like"/>
    <property type="match status" value="1"/>
</dbReference>
<dbReference type="InterPro" id="IPR009027">
    <property type="entry name" value="Ribosomal_bL9/RNase_H1_N"/>
</dbReference>
<proteinExistence type="predicted"/>
<keyword evidence="4" id="KW-1185">Reference proteome</keyword>
<accession>A0A8H6I547</accession>
<dbReference type="AlphaFoldDB" id="A0A8H6I547"/>
<feature type="domain" description="Ribonuclease H1 N-terminal" evidence="2">
    <location>
        <begin position="224"/>
        <end position="266"/>
    </location>
</feature>
<feature type="compositionally biased region" description="Pro residues" evidence="1">
    <location>
        <begin position="149"/>
        <end position="160"/>
    </location>
</feature>
<organism evidence="3 4">
    <name type="scientific">Ephemerocybe angulata</name>
    <dbReference type="NCBI Taxonomy" id="980116"/>
    <lineage>
        <taxon>Eukaryota</taxon>
        <taxon>Fungi</taxon>
        <taxon>Dikarya</taxon>
        <taxon>Basidiomycota</taxon>
        <taxon>Agaricomycotina</taxon>
        <taxon>Agaricomycetes</taxon>
        <taxon>Agaricomycetidae</taxon>
        <taxon>Agaricales</taxon>
        <taxon>Agaricineae</taxon>
        <taxon>Psathyrellaceae</taxon>
        <taxon>Ephemerocybe</taxon>
    </lineage>
</organism>
<evidence type="ECO:0000256" key="1">
    <source>
        <dbReference type="SAM" id="MobiDB-lite"/>
    </source>
</evidence>
<dbReference type="Proteomes" id="UP000521943">
    <property type="component" value="Unassembled WGS sequence"/>
</dbReference>
<reference evidence="3 4" key="1">
    <citation type="submission" date="2020-07" db="EMBL/GenBank/DDBJ databases">
        <title>Comparative genomics of pyrophilous fungi reveals a link between fire events and developmental genes.</title>
        <authorList>
            <consortium name="DOE Joint Genome Institute"/>
            <person name="Steindorff A.S."/>
            <person name="Carver A."/>
            <person name="Calhoun S."/>
            <person name="Stillman K."/>
            <person name="Liu H."/>
            <person name="Lipzen A."/>
            <person name="Pangilinan J."/>
            <person name="Labutti K."/>
            <person name="Bruns T.D."/>
            <person name="Grigoriev I.V."/>
        </authorList>
    </citation>
    <scope>NUCLEOTIDE SEQUENCE [LARGE SCALE GENOMIC DNA]</scope>
    <source>
        <strain evidence="3 4">CBS 144469</strain>
    </source>
</reference>
<dbReference type="Pfam" id="PF01693">
    <property type="entry name" value="Cauli_VI"/>
    <property type="match status" value="1"/>
</dbReference>
<sequence length="310" mass="31940">MAKHTSTPLENRAFHRTRLSLPMQELLGAIIRAFDTRRYMVNAAAQGETEYPLDPETCAVCNGTGFILVPNLGEGESSDSDEDVVVKAENSDGDTQFASPLASPSASGAAADPTHDAAAAAVSAALASAFAAATITAAGGTQDNTVPAPAGPTGPLIPPSVPAVPQITTLNALGLSAPAPAAPGPVYNISAVLPGFESVGPSSGNPQTVPEPANAVFTGPGEDRYYVITKGIRVGVFGGWQSTSPYVTGVASASFSRHRTIQGAYQAYETAYNRGSVRVRTYVEALYVYPFLPPILNISVGQSLFLTNAA</sequence>
<evidence type="ECO:0000313" key="3">
    <source>
        <dbReference type="EMBL" id="KAF6758082.1"/>
    </source>
</evidence>
<dbReference type="EMBL" id="JACGCI010000020">
    <property type="protein sequence ID" value="KAF6758082.1"/>
    <property type="molecule type" value="Genomic_DNA"/>
</dbReference>
<dbReference type="OrthoDB" id="3270804at2759"/>
<protein>
    <recommendedName>
        <fullName evidence="2">Ribonuclease H1 N-terminal domain-containing protein</fullName>
    </recommendedName>
</protein>
<feature type="compositionally biased region" description="Low complexity" evidence="1">
    <location>
        <begin position="98"/>
        <end position="111"/>
    </location>
</feature>
<feature type="region of interest" description="Disordered" evidence="1">
    <location>
        <begin position="89"/>
        <end position="111"/>
    </location>
</feature>
<evidence type="ECO:0000259" key="2">
    <source>
        <dbReference type="Pfam" id="PF01693"/>
    </source>
</evidence>
<evidence type="ECO:0000313" key="4">
    <source>
        <dbReference type="Proteomes" id="UP000521943"/>
    </source>
</evidence>
<gene>
    <name evidence="3" type="ORF">DFP72DRAFT_845526</name>
</gene>